<keyword evidence="1" id="KW-0472">Membrane</keyword>
<keyword evidence="1" id="KW-1133">Transmembrane helix</keyword>
<name>A0ABT6R2Q3_9BACL</name>
<accession>A0ABT6R2Q3</accession>
<keyword evidence="3" id="KW-1185">Reference proteome</keyword>
<feature type="transmembrane region" description="Helical" evidence="1">
    <location>
        <begin position="53"/>
        <end position="71"/>
    </location>
</feature>
<evidence type="ECO:0000256" key="1">
    <source>
        <dbReference type="SAM" id="Phobius"/>
    </source>
</evidence>
<gene>
    <name evidence="2" type="ORF">QK289_09300</name>
</gene>
<evidence type="ECO:0000313" key="3">
    <source>
        <dbReference type="Proteomes" id="UP001243286"/>
    </source>
</evidence>
<dbReference type="Proteomes" id="UP001243286">
    <property type="component" value="Unassembled WGS sequence"/>
</dbReference>
<dbReference type="EMBL" id="JASBQV010000012">
    <property type="protein sequence ID" value="MDI3235201.1"/>
    <property type="molecule type" value="Genomic_DNA"/>
</dbReference>
<dbReference type="RefSeq" id="WP_014970293.1">
    <property type="nucleotide sequence ID" value="NZ_JASBQV010000012.1"/>
</dbReference>
<sequence length="80" mass="9120">MKIKTFFLSFISVYLLLSFPAFLGIGSVIDWIPEATFAQKFNGIMMEGLTRHALIKSILAAIISLSINLFFTKHKARKRR</sequence>
<proteinExistence type="predicted"/>
<comment type="caution">
    <text evidence="2">The sequence shown here is derived from an EMBL/GenBank/DDBJ whole genome shotgun (WGS) entry which is preliminary data.</text>
</comment>
<organism evidence="2 3">
    <name type="scientific">Exiguobacterium antarcticum</name>
    <dbReference type="NCBI Taxonomy" id="132920"/>
    <lineage>
        <taxon>Bacteria</taxon>
        <taxon>Bacillati</taxon>
        <taxon>Bacillota</taxon>
        <taxon>Bacilli</taxon>
        <taxon>Bacillales</taxon>
        <taxon>Bacillales Family XII. Incertae Sedis</taxon>
        <taxon>Exiguobacterium</taxon>
    </lineage>
</organism>
<keyword evidence="1" id="KW-0812">Transmembrane</keyword>
<protein>
    <submittedName>
        <fullName evidence="2">Uncharacterized protein</fullName>
    </submittedName>
</protein>
<reference evidence="2 3" key="1">
    <citation type="submission" date="2023-04" db="EMBL/GenBank/DDBJ databases">
        <title>Antarctic isolates genomes.</title>
        <authorList>
            <person name="Dimov S.G."/>
        </authorList>
    </citation>
    <scope>NUCLEOTIDE SEQUENCE [LARGE SCALE GENOMIC DNA]</scope>
    <source>
        <strain evidence="2 3">AL19</strain>
    </source>
</reference>
<feature type="transmembrane region" description="Helical" evidence="1">
    <location>
        <begin position="7"/>
        <end position="33"/>
    </location>
</feature>
<evidence type="ECO:0000313" key="2">
    <source>
        <dbReference type="EMBL" id="MDI3235201.1"/>
    </source>
</evidence>